<keyword evidence="3" id="KW-1185">Reference proteome</keyword>
<protein>
    <submittedName>
        <fullName evidence="2">Uncharacterized protein</fullName>
    </submittedName>
</protein>
<evidence type="ECO:0000313" key="2">
    <source>
        <dbReference type="EMBL" id="KAF5840965.1"/>
    </source>
</evidence>
<feature type="compositionally biased region" description="Acidic residues" evidence="1">
    <location>
        <begin position="168"/>
        <end position="178"/>
    </location>
</feature>
<accession>A0ABQ7H299</accession>
<sequence length="205" mass="22325">MAQAAKEQTRQDAEEFKSLEDPPSQPEQPPSPKASVRELNKLREDTRRGKEGLVDAFERVDATVKQLQQELQEARQQLSEANARGQHLAVDYGTFKTKTNSTLAAKAVHLTTLSDSLHQLQEQGPNMEALRGLLQQQAAEVIGAPKAELTAMHTSLAVIGVPSQASDGEPDEEDEDEAMPGVQRKVLQGLIQLLHSPPPPELAAS</sequence>
<evidence type="ECO:0000313" key="3">
    <source>
        <dbReference type="Proteomes" id="UP000815325"/>
    </source>
</evidence>
<feature type="compositionally biased region" description="Pro residues" evidence="1">
    <location>
        <begin position="23"/>
        <end position="32"/>
    </location>
</feature>
<name>A0ABQ7H299_DUNSA</name>
<reference evidence="2" key="2">
    <citation type="submission" date="2020-06" db="EMBL/GenBank/DDBJ databases">
        <authorList>
            <consortium name="DOE Joint Genome Institute"/>
            <person name="Calhoun S."/>
            <person name="Polle J.E."/>
            <person name="Mckie-Krisberg Z."/>
            <person name="Prochnik S."/>
            <person name="Neofotis P."/>
            <person name="Yim W.C."/>
            <person name="Hathwaik L.T."/>
            <person name="Jenkins J."/>
            <person name="Molina H."/>
            <person name="Bunkenborg J."/>
            <person name="Grigoriev I.V."/>
            <person name="Barry K."/>
            <person name="Schmutz J."/>
            <person name="Jin E."/>
            <person name="Cushman J.C."/>
            <person name="Magnuson J.K."/>
        </authorList>
    </citation>
    <scope>NUCLEOTIDE SEQUENCE</scope>
    <source>
        <strain evidence="2">CCAP 19/18</strain>
    </source>
</reference>
<feature type="region of interest" description="Disordered" evidence="1">
    <location>
        <begin position="1"/>
        <end position="54"/>
    </location>
</feature>
<comment type="caution">
    <text evidence="2">The sequence shown here is derived from an EMBL/GenBank/DDBJ whole genome shotgun (WGS) entry which is preliminary data.</text>
</comment>
<feature type="compositionally biased region" description="Basic and acidic residues" evidence="1">
    <location>
        <begin position="35"/>
        <end position="54"/>
    </location>
</feature>
<dbReference type="EMBL" id="MU069499">
    <property type="protein sequence ID" value="KAF5840964.1"/>
    <property type="molecule type" value="Genomic_DNA"/>
</dbReference>
<organism evidence="2 3">
    <name type="scientific">Dunaliella salina</name>
    <name type="common">Green alga</name>
    <name type="synonym">Protococcus salinus</name>
    <dbReference type="NCBI Taxonomy" id="3046"/>
    <lineage>
        <taxon>Eukaryota</taxon>
        <taxon>Viridiplantae</taxon>
        <taxon>Chlorophyta</taxon>
        <taxon>core chlorophytes</taxon>
        <taxon>Chlorophyceae</taxon>
        <taxon>CS clade</taxon>
        <taxon>Chlamydomonadales</taxon>
        <taxon>Dunaliellaceae</taxon>
        <taxon>Dunaliella</taxon>
    </lineage>
</organism>
<reference evidence="2" key="1">
    <citation type="submission" date="2017-08" db="EMBL/GenBank/DDBJ databases">
        <authorList>
            <person name="Polle J.E."/>
            <person name="Barry K."/>
            <person name="Cushman J."/>
            <person name="Schmutz J."/>
            <person name="Tran D."/>
            <person name="Hathwaick L.T."/>
            <person name="Yim W.C."/>
            <person name="Jenkins J."/>
            <person name="Mckie-Krisberg Z.M."/>
            <person name="Prochnik S."/>
            <person name="Lindquist E."/>
            <person name="Dockter R.B."/>
            <person name="Adam C."/>
            <person name="Molina H."/>
            <person name="Bunkerborg J."/>
            <person name="Jin E."/>
            <person name="Buchheim M."/>
            <person name="Magnuson J."/>
        </authorList>
    </citation>
    <scope>NUCLEOTIDE SEQUENCE</scope>
    <source>
        <strain evidence="2">CCAP 19/18</strain>
    </source>
</reference>
<feature type="region of interest" description="Disordered" evidence="1">
    <location>
        <begin position="161"/>
        <end position="181"/>
    </location>
</feature>
<proteinExistence type="predicted"/>
<dbReference type="Proteomes" id="UP000815325">
    <property type="component" value="Unassembled WGS sequence"/>
</dbReference>
<gene>
    <name evidence="2" type="ORF">DUNSADRAFT_14989</name>
</gene>
<evidence type="ECO:0000256" key="1">
    <source>
        <dbReference type="SAM" id="MobiDB-lite"/>
    </source>
</evidence>
<feature type="compositionally biased region" description="Basic and acidic residues" evidence="1">
    <location>
        <begin position="7"/>
        <end position="20"/>
    </location>
</feature>
<dbReference type="EMBL" id="MU069499">
    <property type="protein sequence ID" value="KAF5840965.1"/>
    <property type="molecule type" value="Genomic_DNA"/>
</dbReference>